<feature type="domain" description="VanZ-like" evidence="2">
    <location>
        <begin position="7"/>
        <end position="129"/>
    </location>
</feature>
<dbReference type="PANTHER" id="PTHR28008">
    <property type="entry name" value="DOMAIN PROTEIN, PUTATIVE (AFU_ORTHOLOGUE AFUA_3G10980)-RELATED"/>
    <property type="match status" value="1"/>
</dbReference>
<name>E3HB38_ILYPC</name>
<evidence type="ECO:0000256" key="1">
    <source>
        <dbReference type="SAM" id="Phobius"/>
    </source>
</evidence>
<protein>
    <submittedName>
        <fullName evidence="3">VanZ family protein</fullName>
    </submittedName>
</protein>
<feature type="transmembrane region" description="Helical" evidence="1">
    <location>
        <begin position="83"/>
        <end position="101"/>
    </location>
</feature>
<sequence>MKKYFSVIISVLIMIIIFKFSSEDIGRSLKHSDAVSRIIDYIFDGGMLLSVRKLAHFIIYFFLAFFLQFIFPDNSISSKNKKIVLLIVFIYACSDEFHQIFVSGRGAHFRDVIIDTSGGMTAIFMTHLWRKTYKKINIRARIS</sequence>
<dbReference type="NCBIfam" id="NF037970">
    <property type="entry name" value="vanZ_1"/>
    <property type="match status" value="1"/>
</dbReference>
<proteinExistence type="predicted"/>
<feature type="transmembrane region" description="Helical" evidence="1">
    <location>
        <begin position="54"/>
        <end position="71"/>
    </location>
</feature>
<dbReference type="PANTHER" id="PTHR28008:SF1">
    <property type="entry name" value="DOMAIN PROTEIN, PUTATIVE (AFU_ORTHOLOGUE AFUA_3G10980)-RELATED"/>
    <property type="match status" value="1"/>
</dbReference>
<keyword evidence="1" id="KW-0812">Transmembrane</keyword>
<dbReference type="Proteomes" id="UP000006875">
    <property type="component" value="Chromosome"/>
</dbReference>
<evidence type="ECO:0000313" key="4">
    <source>
        <dbReference type="Proteomes" id="UP000006875"/>
    </source>
</evidence>
<evidence type="ECO:0000259" key="2">
    <source>
        <dbReference type="Pfam" id="PF04892"/>
    </source>
</evidence>
<dbReference type="OrthoDB" id="291892at2"/>
<dbReference type="KEGG" id="ipo:Ilyop_0399"/>
<accession>E3HB38</accession>
<dbReference type="Pfam" id="PF04892">
    <property type="entry name" value="VanZ"/>
    <property type="match status" value="1"/>
</dbReference>
<organism evidence="3 4">
    <name type="scientific">Ilyobacter polytropus (strain ATCC 51220 / DSM 2926 / LMG 16218 / CuHBu1)</name>
    <dbReference type="NCBI Taxonomy" id="572544"/>
    <lineage>
        <taxon>Bacteria</taxon>
        <taxon>Fusobacteriati</taxon>
        <taxon>Fusobacteriota</taxon>
        <taxon>Fusobacteriia</taxon>
        <taxon>Fusobacteriales</taxon>
        <taxon>Fusobacteriaceae</taxon>
        <taxon>Ilyobacter</taxon>
    </lineage>
</organism>
<dbReference type="eggNOG" id="COG5652">
    <property type="taxonomic scope" value="Bacteria"/>
</dbReference>
<keyword evidence="4" id="KW-1185">Reference proteome</keyword>
<dbReference type="AlphaFoldDB" id="E3HB38"/>
<keyword evidence="1" id="KW-1133">Transmembrane helix</keyword>
<evidence type="ECO:0000313" key="3">
    <source>
        <dbReference type="EMBL" id="ADO82187.1"/>
    </source>
</evidence>
<dbReference type="InterPro" id="IPR006976">
    <property type="entry name" value="VanZ-like"/>
</dbReference>
<feature type="transmembrane region" description="Helical" evidence="1">
    <location>
        <begin position="107"/>
        <end position="129"/>
    </location>
</feature>
<dbReference type="RefSeq" id="WP_013386857.1">
    <property type="nucleotide sequence ID" value="NC_014632.1"/>
</dbReference>
<dbReference type="EMBL" id="CP002281">
    <property type="protein sequence ID" value="ADO82187.1"/>
    <property type="molecule type" value="Genomic_DNA"/>
</dbReference>
<keyword evidence="1" id="KW-0472">Membrane</keyword>
<gene>
    <name evidence="3" type="ordered locus">Ilyop_0399</name>
</gene>
<dbReference type="STRING" id="572544.Ilyop_0399"/>
<dbReference type="HOGENOM" id="CLU_096028_0_3_0"/>
<reference evidence="3 4" key="1">
    <citation type="journal article" date="2010" name="Stand. Genomic Sci.">
        <title>Complete genome sequence of Ilyobacter polytropus type strain (CuHbu1).</title>
        <authorList>
            <person name="Sikorski J."/>
            <person name="Chertkov O."/>
            <person name="Lapidus A."/>
            <person name="Nolan M."/>
            <person name="Lucas S."/>
            <person name="Del Rio T.G."/>
            <person name="Tice H."/>
            <person name="Cheng J.F."/>
            <person name="Tapia R."/>
            <person name="Han C."/>
            <person name="Goodwin L."/>
            <person name="Pitluck S."/>
            <person name="Liolios K."/>
            <person name="Ivanova N."/>
            <person name="Mavromatis K."/>
            <person name="Mikhailova N."/>
            <person name="Pati A."/>
            <person name="Chen A."/>
            <person name="Palaniappan K."/>
            <person name="Land M."/>
            <person name="Hauser L."/>
            <person name="Chang Y.J."/>
            <person name="Jeffries C.D."/>
            <person name="Brambilla E."/>
            <person name="Yasawong M."/>
            <person name="Rohde M."/>
            <person name="Pukall R."/>
            <person name="Spring S."/>
            <person name="Goker M."/>
            <person name="Woyke T."/>
            <person name="Bristow J."/>
            <person name="Eisen J.A."/>
            <person name="Markowitz V."/>
            <person name="Hugenholtz P."/>
            <person name="Kyrpides N.C."/>
            <person name="Klenk H.P."/>
        </authorList>
    </citation>
    <scope>NUCLEOTIDE SEQUENCE [LARGE SCALE GENOMIC DNA]</scope>
    <source>
        <strain evidence="4">ATCC 51220 / DSM 2926 / LMG 16218 / CuHBu1</strain>
    </source>
</reference>